<sequence>MDIVGCTCTGKSECKTFKCQCLATKTLYSDLCACKPTQCANRKLPPEKLKNLPQEHEVVVNVQLGQGVQSLRLDLGARKA</sequence>
<reference evidence="1 2" key="1">
    <citation type="submission" date="2021-05" db="EMBL/GenBank/DDBJ databases">
        <title>Genome Assembly of Synthetic Allotetraploid Brassica napus Reveals Homoeologous Exchanges between Subgenomes.</title>
        <authorList>
            <person name="Davis J.T."/>
        </authorList>
    </citation>
    <scope>NUCLEOTIDE SEQUENCE [LARGE SCALE GENOMIC DNA]</scope>
    <source>
        <strain evidence="2">cv. Da-Ae</strain>
        <tissue evidence="1">Seedling</tissue>
    </source>
</reference>
<accession>A0ABQ7YEX3</accession>
<name>A0ABQ7YEX3_BRANA</name>
<dbReference type="EMBL" id="JAGKQM010000017">
    <property type="protein sequence ID" value="KAH0866765.1"/>
    <property type="molecule type" value="Genomic_DNA"/>
</dbReference>
<protein>
    <recommendedName>
        <fullName evidence="3">CRC domain-containing protein</fullName>
    </recommendedName>
</protein>
<gene>
    <name evidence="1" type="ORF">HID58_073787</name>
</gene>
<dbReference type="Proteomes" id="UP000824890">
    <property type="component" value="Unassembled WGS sequence"/>
</dbReference>
<evidence type="ECO:0000313" key="1">
    <source>
        <dbReference type="EMBL" id="KAH0866765.1"/>
    </source>
</evidence>
<organism evidence="1 2">
    <name type="scientific">Brassica napus</name>
    <name type="common">Rape</name>
    <dbReference type="NCBI Taxonomy" id="3708"/>
    <lineage>
        <taxon>Eukaryota</taxon>
        <taxon>Viridiplantae</taxon>
        <taxon>Streptophyta</taxon>
        <taxon>Embryophyta</taxon>
        <taxon>Tracheophyta</taxon>
        <taxon>Spermatophyta</taxon>
        <taxon>Magnoliopsida</taxon>
        <taxon>eudicotyledons</taxon>
        <taxon>Gunneridae</taxon>
        <taxon>Pentapetalae</taxon>
        <taxon>rosids</taxon>
        <taxon>malvids</taxon>
        <taxon>Brassicales</taxon>
        <taxon>Brassicaceae</taxon>
        <taxon>Brassiceae</taxon>
        <taxon>Brassica</taxon>
    </lineage>
</organism>
<evidence type="ECO:0000313" key="2">
    <source>
        <dbReference type="Proteomes" id="UP000824890"/>
    </source>
</evidence>
<evidence type="ECO:0008006" key="3">
    <source>
        <dbReference type="Google" id="ProtNLM"/>
    </source>
</evidence>
<proteinExistence type="predicted"/>
<keyword evidence="2" id="KW-1185">Reference proteome</keyword>
<comment type="caution">
    <text evidence="1">The sequence shown here is derived from an EMBL/GenBank/DDBJ whole genome shotgun (WGS) entry which is preliminary data.</text>
</comment>